<evidence type="ECO:0000313" key="10">
    <source>
        <dbReference type="Proteomes" id="UP000197007"/>
    </source>
</evidence>
<organism evidence="9 10">
    <name type="scientific">Capnocytophaga endodontalis</name>
    <dbReference type="NCBI Taxonomy" id="2708117"/>
    <lineage>
        <taxon>Bacteria</taxon>
        <taxon>Pseudomonadati</taxon>
        <taxon>Bacteroidota</taxon>
        <taxon>Flavobacteriia</taxon>
        <taxon>Flavobacteriales</taxon>
        <taxon>Flavobacteriaceae</taxon>
        <taxon>Capnocytophaga</taxon>
    </lineage>
</organism>
<evidence type="ECO:0000256" key="1">
    <source>
        <dbReference type="ARBA" id="ARBA00004571"/>
    </source>
</evidence>
<evidence type="ECO:0000256" key="6">
    <source>
        <dbReference type="ARBA" id="ARBA00023136"/>
    </source>
</evidence>
<feature type="signal peptide" evidence="8">
    <location>
        <begin position="1"/>
        <end position="19"/>
    </location>
</feature>
<dbReference type="EMBL" id="CP022022">
    <property type="protein sequence ID" value="ASF42037.1"/>
    <property type="molecule type" value="Genomic_DNA"/>
</dbReference>
<dbReference type="KEGG" id="capn:CBG49_02430"/>
<dbReference type="GO" id="GO:0044718">
    <property type="term" value="P:siderophore transmembrane transport"/>
    <property type="evidence" value="ECO:0007669"/>
    <property type="project" value="TreeGrafter"/>
</dbReference>
<dbReference type="Gene3D" id="2.60.40.1120">
    <property type="entry name" value="Carboxypeptidase-like, regulatory domain"/>
    <property type="match status" value="1"/>
</dbReference>
<dbReference type="Pfam" id="PF13715">
    <property type="entry name" value="CarbopepD_reg_2"/>
    <property type="match status" value="1"/>
</dbReference>
<dbReference type="GO" id="GO:0015344">
    <property type="term" value="F:siderophore uptake transmembrane transporter activity"/>
    <property type="evidence" value="ECO:0007669"/>
    <property type="project" value="TreeGrafter"/>
</dbReference>
<dbReference type="InterPro" id="IPR039426">
    <property type="entry name" value="TonB-dep_rcpt-like"/>
</dbReference>
<dbReference type="AlphaFoldDB" id="A0A1Z4BLA1"/>
<keyword evidence="9" id="KW-0675">Receptor</keyword>
<keyword evidence="2" id="KW-0813">Transport</keyword>
<dbReference type="InterPro" id="IPR036942">
    <property type="entry name" value="Beta-barrel_TonB_sf"/>
</dbReference>
<dbReference type="PANTHER" id="PTHR30069">
    <property type="entry name" value="TONB-DEPENDENT OUTER MEMBRANE RECEPTOR"/>
    <property type="match status" value="1"/>
</dbReference>
<evidence type="ECO:0000256" key="5">
    <source>
        <dbReference type="ARBA" id="ARBA00022729"/>
    </source>
</evidence>
<dbReference type="Gene3D" id="2.40.170.20">
    <property type="entry name" value="TonB-dependent receptor, beta-barrel domain"/>
    <property type="match status" value="1"/>
</dbReference>
<evidence type="ECO:0000256" key="3">
    <source>
        <dbReference type="ARBA" id="ARBA00022452"/>
    </source>
</evidence>
<dbReference type="SUPFAM" id="SSF56935">
    <property type="entry name" value="Porins"/>
    <property type="match status" value="1"/>
</dbReference>
<dbReference type="RefSeq" id="WP_088593228.1">
    <property type="nucleotide sequence ID" value="NZ_CP022022.1"/>
</dbReference>
<keyword evidence="4" id="KW-0812">Transmembrane</keyword>
<keyword evidence="10" id="KW-1185">Reference proteome</keyword>
<sequence length="779" mass="86321">MKTFLNIALFLVLPLVAHSQDITQTLRGTIYDQSTHEPLIGATIVVQNSNPVIGTTTDEAGNFSITNLSLGRVSLEISYIGYESRVIPELLITSAKEVVLSIALKEAATELEGVEVVAGIRKEKALNAMATVSARTFSVEETQRYAGGLSDPARLASAFAGVSTGNLQDNSIVVRGNAPQGVQWRLEGVEIPSPQHFSGGNVIGGGLVTLFSNQVIGNSDFLTGAFPAEYGNALAAVFDVKMRTGNTSRYEHTAQVGVLGLDFASEGPLSRAKGSSYLFNYRYSTLGLLSDLKINKTGQRIKYQDLSFKLNFPTEKTGTFSLWGIGGIDNTHKDALSAPADWKTDIDRVNNNWDTYVGTVGLRHQITAGERSFVESHVAFSGTDDRISTDYLSDDASVFTPDSRLKKQNGTLTLATSLTHKLSPLATLKVGISSKQLFYKYNLSAAQDYVPSTYARIVNSAGNTHLTEGYAQLKYQLSPALLANVGLRTHYFGLSKELSLESRAGLAWKLSDKYSLSFGYGKHSQPEDLNVYMIEVGGVAVNKDLKLSEAHHFVLGYDWMLTDKLRFKAEAYYQYLWNIPGEEGSSYSLINLRRALYLNKALVNNTKGRNYGIDLTFERFLGDNYYYLITGSIFKSEYKAGDNVWRNTRYNKGFVLNALFGKEFYFANNRKVLDVNARVSVTGGERYSPILESQSVAQKRVIYDESRAFSEQFRTLTYADLTVNYRINHRKSSSVFSFQMKNVLGAPIYIDHNYNYQTGQIELSKATLVIPNISYKIEF</sequence>
<keyword evidence="6" id="KW-0472">Membrane</keyword>
<name>A0A1Z4BLA1_9FLAO</name>
<comment type="subcellular location">
    <subcellularLocation>
        <location evidence="1">Cell outer membrane</location>
        <topology evidence="1">Multi-pass membrane protein</topology>
    </subcellularLocation>
</comment>
<proteinExistence type="predicted"/>
<reference evidence="10" key="1">
    <citation type="submission" date="2017-06" db="EMBL/GenBank/DDBJ databases">
        <title>Complete genome sequence of Capnocytophaga sp. KCOM 1579 (=ChDC OS43) isolated from a human refractory periapical abscess lesion.</title>
        <authorList>
            <person name="Kook J.-K."/>
            <person name="Park S.-N."/>
            <person name="Lim Y.K."/>
            <person name="Roh H."/>
        </authorList>
    </citation>
    <scope>NUCLEOTIDE SEQUENCE [LARGE SCALE GENOMIC DNA]</scope>
    <source>
        <strain evidence="10">ChDC OS43</strain>
    </source>
</reference>
<dbReference type="SUPFAM" id="SSF49464">
    <property type="entry name" value="Carboxypeptidase regulatory domain-like"/>
    <property type="match status" value="1"/>
</dbReference>
<evidence type="ECO:0000256" key="4">
    <source>
        <dbReference type="ARBA" id="ARBA00022692"/>
    </source>
</evidence>
<gene>
    <name evidence="9" type="ORF">CBG49_02430</name>
</gene>
<evidence type="ECO:0000313" key="9">
    <source>
        <dbReference type="EMBL" id="ASF42037.1"/>
    </source>
</evidence>
<dbReference type="PANTHER" id="PTHR30069:SF29">
    <property type="entry name" value="HEMOGLOBIN AND HEMOGLOBIN-HAPTOGLOBIN-BINDING PROTEIN 1-RELATED"/>
    <property type="match status" value="1"/>
</dbReference>
<keyword evidence="7" id="KW-0998">Cell outer membrane</keyword>
<dbReference type="Proteomes" id="UP000197007">
    <property type="component" value="Chromosome"/>
</dbReference>
<keyword evidence="3" id="KW-1134">Transmembrane beta strand</keyword>
<protein>
    <submittedName>
        <fullName evidence="9">TonB-dependent receptor</fullName>
    </submittedName>
</protein>
<dbReference type="GO" id="GO:0009279">
    <property type="term" value="C:cell outer membrane"/>
    <property type="evidence" value="ECO:0007669"/>
    <property type="project" value="UniProtKB-SubCell"/>
</dbReference>
<evidence type="ECO:0000256" key="2">
    <source>
        <dbReference type="ARBA" id="ARBA00022448"/>
    </source>
</evidence>
<accession>A0A1Z4BLA1</accession>
<dbReference type="InterPro" id="IPR008969">
    <property type="entry name" value="CarboxyPept-like_regulatory"/>
</dbReference>
<feature type="chain" id="PRO_5012373718" evidence="8">
    <location>
        <begin position="20"/>
        <end position="779"/>
    </location>
</feature>
<evidence type="ECO:0000256" key="7">
    <source>
        <dbReference type="ARBA" id="ARBA00023237"/>
    </source>
</evidence>
<keyword evidence="5 8" id="KW-0732">Signal</keyword>
<evidence type="ECO:0000256" key="8">
    <source>
        <dbReference type="SAM" id="SignalP"/>
    </source>
</evidence>